<evidence type="ECO:0000313" key="1">
    <source>
        <dbReference type="EMBL" id="EDP96910.1"/>
    </source>
</evidence>
<protein>
    <submittedName>
        <fullName evidence="1">Uncharacterized protein</fullName>
    </submittedName>
</protein>
<proteinExistence type="predicted"/>
<organism evidence="1 2">
    <name type="scientific">Kordia algicida OT-1</name>
    <dbReference type="NCBI Taxonomy" id="391587"/>
    <lineage>
        <taxon>Bacteria</taxon>
        <taxon>Pseudomonadati</taxon>
        <taxon>Bacteroidota</taxon>
        <taxon>Flavobacteriia</taxon>
        <taxon>Flavobacteriales</taxon>
        <taxon>Flavobacteriaceae</taxon>
        <taxon>Kordia</taxon>
    </lineage>
</organism>
<accession>A9DSB2</accession>
<dbReference type="HOGENOM" id="CLU_3365490_0_0_10"/>
<reference evidence="1 2" key="1">
    <citation type="journal article" date="2011" name="J. Bacteriol.">
        <title>Genome sequence of the algicidal bacterium Kordia algicida OT-1.</title>
        <authorList>
            <person name="Lee H.S."/>
            <person name="Kang S.G."/>
            <person name="Kwon K.K."/>
            <person name="Lee J.H."/>
            <person name="Kim S.J."/>
        </authorList>
    </citation>
    <scope>NUCLEOTIDE SEQUENCE [LARGE SCALE GENOMIC DNA]</scope>
    <source>
        <strain evidence="1 2">OT-1</strain>
    </source>
</reference>
<dbReference type="Proteomes" id="UP000002945">
    <property type="component" value="Unassembled WGS sequence"/>
</dbReference>
<dbReference type="STRING" id="391587.KAOT1_17143"/>
<sequence>MHYFQNMVKTVSRHIATNTANMQGMFILEPNYSLE</sequence>
<gene>
    <name evidence="1" type="ORF">KAOT1_17143</name>
</gene>
<comment type="caution">
    <text evidence="1">The sequence shown here is derived from an EMBL/GenBank/DDBJ whole genome shotgun (WGS) entry which is preliminary data.</text>
</comment>
<dbReference type="EMBL" id="ABIB01000003">
    <property type="protein sequence ID" value="EDP96910.1"/>
    <property type="molecule type" value="Genomic_DNA"/>
</dbReference>
<name>A9DSB2_9FLAO</name>
<evidence type="ECO:0000313" key="2">
    <source>
        <dbReference type="Proteomes" id="UP000002945"/>
    </source>
</evidence>
<keyword evidence="2" id="KW-1185">Reference proteome</keyword>
<dbReference type="AlphaFoldDB" id="A9DSB2"/>